<feature type="region of interest" description="Disordered" evidence="1">
    <location>
        <begin position="1"/>
        <end position="37"/>
    </location>
</feature>
<evidence type="ECO:0000313" key="2">
    <source>
        <dbReference type="Proteomes" id="UP000887574"/>
    </source>
</evidence>
<evidence type="ECO:0000313" key="3">
    <source>
        <dbReference type="WBParaSite" id="jg24998"/>
    </source>
</evidence>
<accession>A0A915DZ46</accession>
<feature type="region of interest" description="Disordered" evidence="1">
    <location>
        <begin position="59"/>
        <end position="151"/>
    </location>
</feature>
<feature type="compositionally biased region" description="Low complexity" evidence="1">
    <location>
        <begin position="105"/>
        <end position="133"/>
    </location>
</feature>
<feature type="compositionally biased region" description="Polar residues" evidence="1">
    <location>
        <begin position="134"/>
        <end position="151"/>
    </location>
</feature>
<feature type="compositionally biased region" description="Polar residues" evidence="1">
    <location>
        <begin position="1"/>
        <end position="30"/>
    </location>
</feature>
<dbReference type="Proteomes" id="UP000887574">
    <property type="component" value="Unplaced"/>
</dbReference>
<evidence type="ECO:0000256" key="1">
    <source>
        <dbReference type="SAM" id="MobiDB-lite"/>
    </source>
</evidence>
<reference evidence="3" key="1">
    <citation type="submission" date="2022-11" db="UniProtKB">
        <authorList>
            <consortium name="WormBaseParasite"/>
        </authorList>
    </citation>
    <scope>IDENTIFICATION</scope>
</reference>
<organism evidence="2 3">
    <name type="scientific">Ditylenchus dipsaci</name>
    <dbReference type="NCBI Taxonomy" id="166011"/>
    <lineage>
        <taxon>Eukaryota</taxon>
        <taxon>Metazoa</taxon>
        <taxon>Ecdysozoa</taxon>
        <taxon>Nematoda</taxon>
        <taxon>Chromadorea</taxon>
        <taxon>Rhabditida</taxon>
        <taxon>Tylenchina</taxon>
        <taxon>Tylenchomorpha</taxon>
        <taxon>Sphaerularioidea</taxon>
        <taxon>Anguinidae</taxon>
        <taxon>Anguininae</taxon>
        <taxon>Ditylenchus</taxon>
    </lineage>
</organism>
<dbReference type="WBParaSite" id="jg24998">
    <property type="protein sequence ID" value="jg24998"/>
    <property type="gene ID" value="jg24998"/>
</dbReference>
<feature type="region of interest" description="Disordered" evidence="1">
    <location>
        <begin position="171"/>
        <end position="196"/>
    </location>
</feature>
<protein>
    <submittedName>
        <fullName evidence="3">Uncharacterized protein</fullName>
    </submittedName>
</protein>
<dbReference type="AlphaFoldDB" id="A0A915DZ46"/>
<proteinExistence type="predicted"/>
<name>A0A915DZ46_9BILA</name>
<keyword evidence="2" id="KW-1185">Reference proteome</keyword>
<sequence length="196" mass="22232">MDPSNNQEEIYMSNSQMYPGSNEGGSSSYQGGYPAGGSYPQHGMFTVHQQQQHNQINLSQHHQHFGGGARQQQMQPHQQQAHHHQPTGYSLIRYPSYTPAPNHPPTTYYIQQPQQQQQHYYQPQSNHHPQNQHYTNQMSAPSSNYSNHPNSECSMDLYNLAGQEEVVSLVEEYTMGSMDPQPAPITTSRPPPSNTR</sequence>